<protein>
    <submittedName>
        <fullName evidence="1">Uncharacterized protein</fullName>
    </submittedName>
</protein>
<keyword evidence="2" id="KW-1185">Reference proteome</keyword>
<reference evidence="1 2" key="1">
    <citation type="submission" date="2018-06" db="EMBL/GenBank/DDBJ databases">
        <title>Genomic Encyclopedia of Type Strains, Phase III (KMG-III): the genomes of soil and plant-associated and newly described type strains.</title>
        <authorList>
            <person name="Whitman W."/>
        </authorList>
    </citation>
    <scope>NUCLEOTIDE SEQUENCE [LARGE SCALE GENOMIC DNA]</scope>
    <source>
        <strain evidence="1 2">CECT 7646</strain>
    </source>
</reference>
<proteinExistence type="predicted"/>
<accession>A0A318SKR4</accession>
<organism evidence="1 2">
    <name type="scientific">Xylophilus ampelinus</name>
    <dbReference type="NCBI Taxonomy" id="54067"/>
    <lineage>
        <taxon>Bacteria</taxon>
        <taxon>Pseudomonadati</taxon>
        <taxon>Pseudomonadota</taxon>
        <taxon>Betaproteobacteria</taxon>
        <taxon>Burkholderiales</taxon>
        <taxon>Xylophilus</taxon>
    </lineage>
</organism>
<comment type="caution">
    <text evidence="1">The sequence shown here is derived from an EMBL/GenBank/DDBJ whole genome shotgun (WGS) entry which is preliminary data.</text>
</comment>
<evidence type="ECO:0000313" key="1">
    <source>
        <dbReference type="EMBL" id="PYE79476.1"/>
    </source>
</evidence>
<dbReference type="AlphaFoldDB" id="A0A318SKR4"/>
<evidence type="ECO:0000313" key="2">
    <source>
        <dbReference type="Proteomes" id="UP000247540"/>
    </source>
</evidence>
<dbReference type="Proteomes" id="UP000247540">
    <property type="component" value="Unassembled WGS sequence"/>
</dbReference>
<dbReference type="RefSeq" id="WP_146228629.1">
    <property type="nucleotide sequence ID" value="NZ_JAMOFZ010000001.1"/>
</dbReference>
<sequence length="206" mass="21715">MSDTDLSMQADVPPPGLSPIRIATTVALAGPLLRAMGINPQYVMSFTLRVAGGEFSSVQVESSVPESAVPEMAAILREFELVLRSERPLAEPSTEFSAEFSSKTWSRPAGPIPDVQPAREVPTSISIADPVTHGLATSAARWFALAGSHIAFPVEHSAVAARSDTAKGGLLAAAAEARELLGQSAQGRQALRDLGFEPVFHQVEGE</sequence>
<name>A0A318SKR4_9BURK</name>
<dbReference type="EMBL" id="QJTC01000002">
    <property type="protein sequence ID" value="PYE79476.1"/>
    <property type="molecule type" value="Genomic_DNA"/>
</dbReference>
<gene>
    <name evidence="1" type="ORF">DFQ15_102209</name>
</gene>